<evidence type="ECO:0000313" key="1">
    <source>
        <dbReference type="EMBL" id="GFH85575.1"/>
    </source>
</evidence>
<name>A0A7I9ZZK2_9BACE</name>
<dbReference type="AlphaFoldDB" id="A0A7I9ZZK2"/>
<reference evidence="1 2" key="1">
    <citation type="journal article" date="2020" name="Microbiome">
        <title>Single-cell genomics of uncultured bacteria reveals dietary fiber responders in the mouse gut microbiota.</title>
        <authorList>
            <person name="Chijiiwa R."/>
            <person name="Hosokawa M."/>
            <person name="Kogawa M."/>
            <person name="Nishikawa Y."/>
            <person name="Ide K."/>
            <person name="Sakanashi C."/>
            <person name="Takahashi K."/>
            <person name="Takeyama H."/>
        </authorList>
    </citation>
    <scope>NUCLEOTIDE SEQUENCE [LARGE SCALE GENOMIC DNA]</scope>
    <source>
        <strain evidence="1">IMSAGC_001</strain>
    </source>
</reference>
<comment type="caution">
    <text evidence="1">The sequence shown here is derived from an EMBL/GenBank/DDBJ whole genome shotgun (WGS) entry which is preliminary data.</text>
</comment>
<gene>
    <name evidence="1" type="ORF">IMSAGC001_00979</name>
</gene>
<sequence>MFEYIFAIYLNKKRKKRNFACTLLTILSIFAPNKFRYLRSNNTITCINIKYLIQNLHNPLTILNVIII</sequence>
<evidence type="ECO:0000313" key="2">
    <source>
        <dbReference type="Proteomes" id="UP000491181"/>
    </source>
</evidence>
<dbReference type="Proteomes" id="UP000491181">
    <property type="component" value="Unassembled WGS sequence"/>
</dbReference>
<proteinExistence type="predicted"/>
<organism evidence="1 2">
    <name type="scientific">Bacteroides acidifaciens</name>
    <dbReference type="NCBI Taxonomy" id="85831"/>
    <lineage>
        <taxon>Bacteria</taxon>
        <taxon>Pseudomonadati</taxon>
        <taxon>Bacteroidota</taxon>
        <taxon>Bacteroidia</taxon>
        <taxon>Bacteroidales</taxon>
        <taxon>Bacteroidaceae</taxon>
        <taxon>Bacteroides</taxon>
    </lineage>
</organism>
<dbReference type="EMBL" id="BLLS01000014">
    <property type="protein sequence ID" value="GFH85575.1"/>
    <property type="molecule type" value="Genomic_DNA"/>
</dbReference>
<protein>
    <submittedName>
        <fullName evidence="1">Uncharacterized protein</fullName>
    </submittedName>
</protein>
<accession>A0A7I9ZZK2</accession>